<evidence type="ECO:0000313" key="8">
    <source>
        <dbReference type="EMBL" id="AMD21329.1"/>
    </source>
</evidence>
<accession>A0A0X8HTR5</accession>
<dbReference type="SUPFAM" id="SSF50978">
    <property type="entry name" value="WD40 repeat-like"/>
    <property type="match status" value="3"/>
</dbReference>
<keyword evidence="9" id="KW-1185">Reference proteome</keyword>
<dbReference type="InterPro" id="IPR015943">
    <property type="entry name" value="WD40/YVTN_repeat-like_dom_sf"/>
</dbReference>
<comment type="subcellular location">
    <subcellularLocation>
        <location evidence="1">Cytoplasm</location>
    </subcellularLocation>
</comment>
<evidence type="ECO:0000256" key="5">
    <source>
        <dbReference type="ARBA" id="ARBA00022737"/>
    </source>
</evidence>
<dbReference type="EMBL" id="CP014245">
    <property type="protein sequence ID" value="AMD21329.1"/>
    <property type="molecule type" value="Genomic_DNA"/>
</dbReference>
<evidence type="ECO:0000256" key="4">
    <source>
        <dbReference type="ARBA" id="ARBA00022694"/>
    </source>
</evidence>
<gene>
    <name evidence="8" type="ORF">AW171_hschr53275</name>
</gene>
<dbReference type="STRING" id="45286.A0A0X8HTR5"/>
<feature type="repeat" description="WD" evidence="7">
    <location>
        <begin position="176"/>
        <end position="217"/>
    </location>
</feature>
<keyword evidence="2" id="KW-0963">Cytoplasm</keyword>
<dbReference type="PROSITE" id="PS00678">
    <property type="entry name" value="WD_REPEATS_1"/>
    <property type="match status" value="1"/>
</dbReference>
<dbReference type="GO" id="GO:0030488">
    <property type="term" value="P:tRNA methylation"/>
    <property type="evidence" value="ECO:0007669"/>
    <property type="project" value="TreeGrafter"/>
</dbReference>
<evidence type="ECO:0000256" key="7">
    <source>
        <dbReference type="PROSITE-ProRule" id="PRU00221"/>
    </source>
</evidence>
<dbReference type="GO" id="GO:0005737">
    <property type="term" value="C:cytoplasm"/>
    <property type="evidence" value="ECO:0007669"/>
    <property type="project" value="UniProtKB-SubCell"/>
</dbReference>
<dbReference type="RefSeq" id="XP_017988325.1">
    <property type="nucleotide sequence ID" value="XM_018132836.1"/>
</dbReference>
<evidence type="ECO:0000256" key="1">
    <source>
        <dbReference type="ARBA" id="ARBA00004496"/>
    </source>
</evidence>
<dbReference type="Gene3D" id="2.130.10.10">
    <property type="entry name" value="YVTN repeat-like/Quinoprotein amine dehydrogenase"/>
    <property type="match status" value="3"/>
</dbReference>
<dbReference type="InterPro" id="IPR036322">
    <property type="entry name" value="WD40_repeat_dom_sf"/>
</dbReference>
<keyword evidence="3 7" id="KW-0853">WD repeat</keyword>
<dbReference type="AlphaFoldDB" id="A0A0X8HTR5"/>
<dbReference type="GeneID" id="28724614"/>
<dbReference type="InterPro" id="IPR051973">
    <property type="entry name" value="tRNA_Anticodon_Mtase-Reg"/>
</dbReference>
<dbReference type="InterPro" id="IPR011041">
    <property type="entry name" value="Quinoprot_gluc/sorb_DH_b-prop"/>
</dbReference>
<dbReference type="InterPro" id="IPR001680">
    <property type="entry name" value="WD40_rpt"/>
</dbReference>
<evidence type="ECO:0000256" key="6">
    <source>
        <dbReference type="ARBA" id="ARBA00038255"/>
    </source>
</evidence>
<dbReference type="Proteomes" id="UP000243052">
    <property type="component" value="Chromosome v"/>
</dbReference>
<proteinExistence type="inferred from homology"/>
<comment type="similarity">
    <text evidence="6">Belongs to the WD repeat WDR6 family.</text>
</comment>
<dbReference type="OrthoDB" id="66881at2759"/>
<protein>
    <submittedName>
        <fullName evidence="8">HER050Wp</fullName>
    </submittedName>
</protein>
<dbReference type="Pfam" id="PF00400">
    <property type="entry name" value="WD40"/>
    <property type="match status" value="2"/>
</dbReference>
<dbReference type="SMART" id="SM00320">
    <property type="entry name" value="WD40"/>
    <property type="match status" value="9"/>
</dbReference>
<name>A0A0X8HTR5_9SACH</name>
<dbReference type="InterPro" id="IPR019775">
    <property type="entry name" value="WD40_repeat_CS"/>
</dbReference>
<dbReference type="SUPFAM" id="SSF50952">
    <property type="entry name" value="Soluble quinoprotein glucose dehydrogenase"/>
    <property type="match status" value="1"/>
</dbReference>
<dbReference type="PROSITE" id="PS50082">
    <property type="entry name" value="WD_REPEATS_2"/>
    <property type="match status" value="2"/>
</dbReference>
<sequence length="984" mass="111122">MQLIERSHIGPSISVKFYGSNWCFSACGSGIEVYNYENGELINECRIFKRNKVHGISTFGSKLVAYGGKSISVINIQDLVEQQSLLHLEKMTREWIVSVEFGYEGDEMYLLTSYNTILILNPEFEIKATKAVYGERSLLYSGCIKVTADKVYVAAGTVMGGIIIWELFEEKYLRNLLGHEGSIFAVAFSDNAESIVSCSDDRSIKVWDRETGKLLSTGWGHMARIWNVKFYDKDKKIISVSEDCTCRLWEMKNNELQEFHCFEAHLMKNIWGVDVQNEAMIAATSGNDGRLKLLDLKINGRYGDELKVFSMHDISKHGIDIAPEEKIKGFYWFVFGMIAITSKGKVLRYKYSDDHWDVLLLDDRFSHFSITSGIQESNAIVFSNDKSLLMVLKFRATGELELKEELSVDKVLKTTNCFITKHENDIVIIVESPHPKDPLVVLRIESSNFKLLSTHYFSKPANIVLTCLAIKGNYLLLGSRYSTIAIFDFNDPNYEFTMREITPGDAITSILNVEESIFSVTNRDGYYKFIDVNFSTKSYKVLHSNKIAKGFLEGATFDNKGDYILYGFKSNVFFLYNESKQYDIGNTLCGGAHRIWKLIPDSRNGNVFCYNKASSLFINRFHESLFPNALRDGTHGREIRDISSVESNCGNDTTFIFATASEDTTLRLSEVDITTGCIRTFWTQRQHVSGLQRCSFISNKWLITSGAREELFLWEVTKTSARPYITLKSNLTVSTKSPDLRIMDFSCLFIDDSENFVLATVYSDSSIKLWFYNALENSFNMLLNGKYETCCIVNVSLIIVKDKLILLATPTDGYIVTWDITKYVPFIVENGQLRNASLEMVTLGLPVYDQRIRVHKSSIKTIDVSANEDGFYIYSGGDDNGLAITAAQLSEEGRLVFNIKCFEANAAASTITSVNLIRENSKLLVTSVDQKICLWSTNKNKLSLESDSYTTIADTGSANLITTLSDVSYALIGGVGLSFWEIKS</sequence>
<keyword evidence="5" id="KW-0677">Repeat</keyword>
<dbReference type="PANTHER" id="PTHR14344">
    <property type="entry name" value="WD REPEAT PROTEIN"/>
    <property type="match status" value="1"/>
</dbReference>
<feature type="repeat" description="WD" evidence="7">
    <location>
        <begin position="218"/>
        <end position="259"/>
    </location>
</feature>
<dbReference type="PANTHER" id="PTHR14344:SF3">
    <property type="entry name" value="WD REPEAT-CONTAINING PROTEIN 6"/>
    <property type="match status" value="1"/>
</dbReference>
<dbReference type="PROSITE" id="PS50294">
    <property type="entry name" value="WD_REPEATS_REGION"/>
    <property type="match status" value="1"/>
</dbReference>
<reference evidence="8 9" key="1">
    <citation type="submission" date="2016-01" db="EMBL/GenBank/DDBJ databases">
        <title>Genome sequence of the yeast Holleya sinecauda.</title>
        <authorList>
            <person name="Dietrich F.S."/>
        </authorList>
    </citation>
    <scope>NUCLEOTIDE SEQUENCE [LARGE SCALE GENOMIC DNA]</scope>
    <source>
        <strain evidence="8 9">ATCC 58844</strain>
    </source>
</reference>
<organism evidence="8 9">
    <name type="scientific">Eremothecium sinecaudum</name>
    <dbReference type="NCBI Taxonomy" id="45286"/>
    <lineage>
        <taxon>Eukaryota</taxon>
        <taxon>Fungi</taxon>
        <taxon>Dikarya</taxon>
        <taxon>Ascomycota</taxon>
        <taxon>Saccharomycotina</taxon>
        <taxon>Saccharomycetes</taxon>
        <taxon>Saccharomycetales</taxon>
        <taxon>Saccharomycetaceae</taxon>
        <taxon>Eremothecium</taxon>
    </lineage>
</organism>
<evidence type="ECO:0000313" key="9">
    <source>
        <dbReference type="Proteomes" id="UP000243052"/>
    </source>
</evidence>
<evidence type="ECO:0000256" key="3">
    <source>
        <dbReference type="ARBA" id="ARBA00022574"/>
    </source>
</evidence>
<evidence type="ECO:0000256" key="2">
    <source>
        <dbReference type="ARBA" id="ARBA00022490"/>
    </source>
</evidence>
<keyword evidence="4" id="KW-0819">tRNA processing</keyword>